<evidence type="ECO:0000313" key="1">
    <source>
        <dbReference type="EMBL" id="KAF0352160.1"/>
    </source>
</evidence>
<sequence>MLVFIQINVQNWIGFYLNLRDYHWKLDSELERLSLEVTVKEITNIINSSHNKLHDQKISNWSDFNNSFESYLFSSNTSSTFQFIDRFINLSDEILINIFKYLRYPKNLIFDSDLA</sequence>
<dbReference type="AlphaFoldDB" id="A0A8H3WUB9"/>
<accession>A0A8H3WUB9</accession>
<name>A0A8H3WUB9_GIGMA</name>
<keyword evidence="2" id="KW-1185">Reference proteome</keyword>
<dbReference type="EMBL" id="WTPW01003169">
    <property type="protein sequence ID" value="KAF0352160.1"/>
    <property type="molecule type" value="Genomic_DNA"/>
</dbReference>
<proteinExistence type="predicted"/>
<dbReference type="Proteomes" id="UP000439903">
    <property type="component" value="Unassembled WGS sequence"/>
</dbReference>
<gene>
    <name evidence="1" type="ORF">F8M41_015259</name>
</gene>
<evidence type="ECO:0000313" key="2">
    <source>
        <dbReference type="Proteomes" id="UP000439903"/>
    </source>
</evidence>
<reference evidence="1 2" key="1">
    <citation type="journal article" date="2019" name="Environ. Microbiol.">
        <title>At the nexus of three kingdoms: the genome of the mycorrhizal fungus Gigaspora margarita provides insights into plant, endobacterial and fungal interactions.</title>
        <authorList>
            <person name="Venice F."/>
            <person name="Ghignone S."/>
            <person name="Salvioli di Fossalunga A."/>
            <person name="Amselem J."/>
            <person name="Novero M."/>
            <person name="Xianan X."/>
            <person name="Sedzielewska Toro K."/>
            <person name="Morin E."/>
            <person name="Lipzen A."/>
            <person name="Grigoriev I.V."/>
            <person name="Henrissat B."/>
            <person name="Martin F.M."/>
            <person name="Bonfante P."/>
        </authorList>
    </citation>
    <scope>NUCLEOTIDE SEQUENCE [LARGE SCALE GENOMIC DNA]</scope>
    <source>
        <strain evidence="1 2">BEG34</strain>
    </source>
</reference>
<protein>
    <submittedName>
        <fullName evidence="1">Uncharacterized protein</fullName>
    </submittedName>
</protein>
<organism evidence="1 2">
    <name type="scientific">Gigaspora margarita</name>
    <dbReference type="NCBI Taxonomy" id="4874"/>
    <lineage>
        <taxon>Eukaryota</taxon>
        <taxon>Fungi</taxon>
        <taxon>Fungi incertae sedis</taxon>
        <taxon>Mucoromycota</taxon>
        <taxon>Glomeromycotina</taxon>
        <taxon>Glomeromycetes</taxon>
        <taxon>Diversisporales</taxon>
        <taxon>Gigasporaceae</taxon>
        <taxon>Gigaspora</taxon>
    </lineage>
</organism>
<comment type="caution">
    <text evidence="1">The sequence shown here is derived from an EMBL/GenBank/DDBJ whole genome shotgun (WGS) entry which is preliminary data.</text>
</comment>